<evidence type="ECO:0000313" key="3">
    <source>
        <dbReference type="Proteomes" id="UP000720189"/>
    </source>
</evidence>
<dbReference type="RefSeq" id="XP_046049622.1">
    <property type="nucleotide sequence ID" value="XM_046199514.1"/>
</dbReference>
<evidence type="ECO:0000313" key="2">
    <source>
        <dbReference type="EMBL" id="KAH7250303.1"/>
    </source>
</evidence>
<dbReference type="Proteomes" id="UP000720189">
    <property type="component" value="Unassembled WGS sequence"/>
</dbReference>
<comment type="caution">
    <text evidence="2">The sequence shown here is derived from an EMBL/GenBank/DDBJ whole genome shotgun (WGS) entry which is preliminary data.</text>
</comment>
<keyword evidence="3" id="KW-1185">Reference proteome</keyword>
<feature type="chain" id="PRO_5040132399" evidence="1">
    <location>
        <begin position="17"/>
        <end position="93"/>
    </location>
</feature>
<gene>
    <name evidence="2" type="ORF">BKA55DRAFT_690535</name>
</gene>
<feature type="signal peptide" evidence="1">
    <location>
        <begin position="1"/>
        <end position="16"/>
    </location>
</feature>
<dbReference type="EMBL" id="JAGMUX010000008">
    <property type="protein sequence ID" value="KAH7250303.1"/>
    <property type="molecule type" value="Genomic_DNA"/>
</dbReference>
<organism evidence="2 3">
    <name type="scientific">Fusarium redolens</name>
    <dbReference type="NCBI Taxonomy" id="48865"/>
    <lineage>
        <taxon>Eukaryota</taxon>
        <taxon>Fungi</taxon>
        <taxon>Dikarya</taxon>
        <taxon>Ascomycota</taxon>
        <taxon>Pezizomycotina</taxon>
        <taxon>Sordariomycetes</taxon>
        <taxon>Hypocreomycetidae</taxon>
        <taxon>Hypocreales</taxon>
        <taxon>Nectriaceae</taxon>
        <taxon>Fusarium</taxon>
        <taxon>Fusarium redolens species complex</taxon>
    </lineage>
</organism>
<name>A0A9P9K734_FUSRE</name>
<protein>
    <submittedName>
        <fullName evidence="2">Uncharacterized protein</fullName>
    </submittedName>
</protein>
<dbReference type="AlphaFoldDB" id="A0A9P9K734"/>
<proteinExistence type="predicted"/>
<reference evidence="2" key="1">
    <citation type="journal article" date="2021" name="Nat. Commun.">
        <title>Genetic determinants of endophytism in the Arabidopsis root mycobiome.</title>
        <authorList>
            <person name="Mesny F."/>
            <person name="Miyauchi S."/>
            <person name="Thiergart T."/>
            <person name="Pickel B."/>
            <person name="Atanasova L."/>
            <person name="Karlsson M."/>
            <person name="Huettel B."/>
            <person name="Barry K.W."/>
            <person name="Haridas S."/>
            <person name="Chen C."/>
            <person name="Bauer D."/>
            <person name="Andreopoulos W."/>
            <person name="Pangilinan J."/>
            <person name="LaButti K."/>
            <person name="Riley R."/>
            <person name="Lipzen A."/>
            <person name="Clum A."/>
            <person name="Drula E."/>
            <person name="Henrissat B."/>
            <person name="Kohler A."/>
            <person name="Grigoriev I.V."/>
            <person name="Martin F.M."/>
            <person name="Hacquard S."/>
        </authorList>
    </citation>
    <scope>NUCLEOTIDE SEQUENCE</scope>
    <source>
        <strain evidence="2">MPI-CAGE-AT-0023</strain>
    </source>
</reference>
<accession>A0A9P9K734</accession>
<keyword evidence="1" id="KW-0732">Signal</keyword>
<evidence type="ECO:0000256" key="1">
    <source>
        <dbReference type="SAM" id="SignalP"/>
    </source>
</evidence>
<dbReference type="GeneID" id="70229468"/>
<sequence length="93" mass="9793">MKLTLAALTLLTLTAAPPPPEPDVLKPVPERAIQTQPIFLVANLNLQPQSNINVNPLAVSAQSPSQTTAVFLGLAPVEMAIATNSRMTLGKQP</sequence>